<dbReference type="Proteomes" id="UP000035682">
    <property type="component" value="Unplaced"/>
</dbReference>
<evidence type="ECO:0000256" key="3">
    <source>
        <dbReference type="ARBA" id="ARBA00022801"/>
    </source>
</evidence>
<evidence type="ECO:0000313" key="9">
    <source>
        <dbReference type="WBParaSite" id="SRAE_2000278500.1"/>
    </source>
</evidence>
<evidence type="ECO:0000313" key="10">
    <source>
        <dbReference type="WormBase" id="SRAE_2000278500"/>
    </source>
</evidence>
<keyword evidence="5" id="KW-0472">Membrane</keyword>
<keyword evidence="5" id="KW-1133">Transmembrane helix</keyword>
<feature type="domain" description="LRAT" evidence="6">
    <location>
        <begin position="59"/>
        <end position="161"/>
    </location>
</feature>
<dbReference type="InterPro" id="IPR051496">
    <property type="entry name" value="H-rev107_PLA/AT"/>
</dbReference>
<dbReference type="Gene3D" id="3.90.1720.10">
    <property type="entry name" value="endopeptidase domain like (from Nostoc punctiforme)"/>
    <property type="match status" value="1"/>
</dbReference>
<name>A0A090LEF4_STRRB</name>
<dbReference type="CTD" id="36380492"/>
<keyword evidence="3" id="KW-0378">Hydrolase</keyword>
<dbReference type="EMBL" id="LN609529">
    <property type="protein sequence ID" value="CEF68127.1"/>
    <property type="molecule type" value="Genomic_DNA"/>
</dbReference>
<evidence type="ECO:0000313" key="8">
    <source>
        <dbReference type="Proteomes" id="UP000035682"/>
    </source>
</evidence>
<evidence type="ECO:0000313" key="7">
    <source>
        <dbReference type="EMBL" id="CEF68127.1"/>
    </source>
</evidence>
<reference evidence="9" key="2">
    <citation type="submission" date="2020-12" db="UniProtKB">
        <authorList>
            <consortium name="WormBaseParasite"/>
        </authorList>
    </citation>
    <scope>IDENTIFICATION</scope>
</reference>
<dbReference type="PANTHER" id="PTHR13943">
    <property type="entry name" value="HRAS-LIKE SUPPRESSOR - RELATED"/>
    <property type="match status" value="1"/>
</dbReference>
<dbReference type="WBParaSite" id="SRAE_2000278500.1">
    <property type="protein sequence ID" value="SRAE_2000278500.1"/>
    <property type="gene ID" value="WBGene00262999"/>
</dbReference>
<evidence type="ECO:0000256" key="1">
    <source>
        <dbReference type="ARBA" id="ARBA00007824"/>
    </source>
</evidence>
<dbReference type="RefSeq" id="XP_024507327.1">
    <property type="nucleotide sequence ID" value="XM_024653896.1"/>
</dbReference>
<accession>A0A090LEF4</accession>
<gene>
    <name evidence="7 9 10" type="ORF">SRAE_2000278500</name>
</gene>
<reference evidence="7 8" key="1">
    <citation type="submission" date="2014-09" db="EMBL/GenBank/DDBJ databases">
        <authorList>
            <person name="Martin A.A."/>
        </authorList>
    </citation>
    <scope>NUCLEOTIDE SEQUENCE</scope>
    <source>
        <strain evidence="8">ED321</strain>
        <strain evidence="7">ED321 Heterogonic</strain>
    </source>
</reference>
<dbReference type="OrthoDB" id="421951at2759"/>
<keyword evidence="5" id="KW-0812">Transmembrane</keyword>
<dbReference type="GO" id="GO:0005737">
    <property type="term" value="C:cytoplasm"/>
    <property type="evidence" value="ECO:0007669"/>
    <property type="project" value="TreeGrafter"/>
</dbReference>
<dbReference type="GeneID" id="36380492"/>
<protein>
    <submittedName>
        <fullName evidence="7 9">LRAT-like domain-containing protein</fullName>
    </submittedName>
</protein>
<evidence type="ECO:0000256" key="5">
    <source>
        <dbReference type="SAM" id="Phobius"/>
    </source>
</evidence>
<organism evidence="7">
    <name type="scientific">Strongyloides ratti</name>
    <name type="common">Parasitic roundworm</name>
    <dbReference type="NCBI Taxonomy" id="34506"/>
    <lineage>
        <taxon>Eukaryota</taxon>
        <taxon>Metazoa</taxon>
        <taxon>Ecdysozoa</taxon>
        <taxon>Nematoda</taxon>
        <taxon>Chromadorea</taxon>
        <taxon>Rhabditida</taxon>
        <taxon>Tylenchina</taxon>
        <taxon>Panagrolaimomorpha</taxon>
        <taxon>Strongyloidoidea</taxon>
        <taxon>Strongyloididae</taxon>
        <taxon>Strongyloides</taxon>
    </lineage>
</organism>
<keyword evidence="2" id="KW-0808">Transferase</keyword>
<dbReference type="GO" id="GO:0008970">
    <property type="term" value="F:phospholipase A1 activity"/>
    <property type="evidence" value="ECO:0007669"/>
    <property type="project" value="TreeGrafter"/>
</dbReference>
<keyword evidence="8" id="KW-1185">Reference proteome</keyword>
<dbReference type="AlphaFoldDB" id="A0A090LEF4"/>
<dbReference type="GO" id="GO:0004623">
    <property type="term" value="F:phospholipase A2 activity"/>
    <property type="evidence" value="ECO:0007669"/>
    <property type="project" value="TreeGrafter"/>
</dbReference>
<evidence type="ECO:0000259" key="6">
    <source>
        <dbReference type="PROSITE" id="PS51934"/>
    </source>
</evidence>
<evidence type="ECO:0000256" key="2">
    <source>
        <dbReference type="ARBA" id="ARBA00022679"/>
    </source>
</evidence>
<comment type="similarity">
    <text evidence="1">Belongs to the H-rev107 family.</text>
</comment>
<dbReference type="InterPro" id="IPR007053">
    <property type="entry name" value="LRAT_dom"/>
</dbReference>
<dbReference type="PROSITE" id="PS51934">
    <property type="entry name" value="LRAT"/>
    <property type="match status" value="1"/>
</dbReference>
<dbReference type="GO" id="GO:0070292">
    <property type="term" value="P:N-acylphosphatidylethanolamine metabolic process"/>
    <property type="evidence" value="ECO:0007669"/>
    <property type="project" value="TreeGrafter"/>
</dbReference>
<evidence type="ECO:0000256" key="4">
    <source>
        <dbReference type="ARBA" id="ARBA00023098"/>
    </source>
</evidence>
<dbReference type="GO" id="GO:0016410">
    <property type="term" value="F:N-acyltransferase activity"/>
    <property type="evidence" value="ECO:0007669"/>
    <property type="project" value="TreeGrafter"/>
</dbReference>
<sequence>MSSGFLFDSQNFINDSLKPLFYDDRKYEKSEIFLPNKRPIETIFVSFNEIKDSLKPGDILEFKYPLFNHWAIFLGIYNCFYIVIHFRVVNPAPSMKHDIFIEPINTRNKVRINNINDHDVNRRLRSADEIRKLALERLEHHKKYNIITYNCKHFVNDLRYY</sequence>
<dbReference type="WormBase" id="SRAE_2000278500">
    <property type="protein sequence ID" value="SRP10433"/>
    <property type="gene ID" value="WBGene00262999"/>
</dbReference>
<dbReference type="PANTHER" id="PTHR13943:SF77">
    <property type="entry name" value="LRAT DOMAIN-CONTAINING PROTEIN"/>
    <property type="match status" value="1"/>
</dbReference>
<dbReference type="Pfam" id="PF04970">
    <property type="entry name" value="LRAT"/>
    <property type="match status" value="1"/>
</dbReference>
<keyword evidence="4" id="KW-0443">Lipid metabolism</keyword>
<proteinExistence type="inferred from homology"/>
<feature type="transmembrane region" description="Helical" evidence="5">
    <location>
        <begin position="70"/>
        <end position="89"/>
    </location>
</feature>